<proteinExistence type="predicted"/>
<dbReference type="KEGG" id="fya:KMW28_17305"/>
<feature type="transmembrane region" description="Helical" evidence="4">
    <location>
        <begin position="94"/>
        <end position="116"/>
    </location>
</feature>
<feature type="transmembrane region" description="Helical" evidence="4">
    <location>
        <begin position="241"/>
        <end position="263"/>
    </location>
</feature>
<evidence type="ECO:0000256" key="1">
    <source>
        <dbReference type="ARBA" id="ARBA00022692"/>
    </source>
</evidence>
<dbReference type="Pfam" id="PF07690">
    <property type="entry name" value="MFS_1"/>
    <property type="match status" value="1"/>
</dbReference>
<dbReference type="SUPFAM" id="SSF103473">
    <property type="entry name" value="MFS general substrate transporter"/>
    <property type="match status" value="1"/>
</dbReference>
<dbReference type="InterPro" id="IPR011701">
    <property type="entry name" value="MFS"/>
</dbReference>
<gene>
    <name evidence="5" type="ORF">KMW28_17305</name>
</gene>
<dbReference type="InterPro" id="IPR052714">
    <property type="entry name" value="MFS_Exporter"/>
</dbReference>
<keyword evidence="6" id="KW-1185">Reference proteome</keyword>
<protein>
    <submittedName>
        <fullName evidence="5">MFS transporter</fullName>
    </submittedName>
</protein>
<keyword evidence="3 4" id="KW-0472">Membrane</keyword>
<evidence type="ECO:0000313" key="5">
    <source>
        <dbReference type="EMBL" id="QWG01401.1"/>
    </source>
</evidence>
<feature type="transmembrane region" description="Helical" evidence="4">
    <location>
        <begin position="128"/>
        <end position="146"/>
    </location>
</feature>
<feature type="transmembrane region" description="Helical" evidence="4">
    <location>
        <begin position="303"/>
        <end position="321"/>
    </location>
</feature>
<evidence type="ECO:0000313" key="6">
    <source>
        <dbReference type="Proteomes" id="UP000678679"/>
    </source>
</evidence>
<sequence>MKVKTLLILMTFVAVVSDTMLHPFYPQFFSQQFGIDTPEHTGYYLAGCCLTIMIAFPFWAWVHKKYQLFDILMITQLLAGILCCSIYWVQSIEFFWMLALSMIFFKGSYLLMYPFIMKIDKEENHTSSISILSVIVHFGAILGAFFGGSMLDWFEVKYVFFIMAMGDFVQLFVCFYLKRNPTTVEEKEVSEDTSEKLSTVQKWIKPHVLKVGGLTMILYFSTFLIRPFFVEYWESVSKYDSNILGGLMYSIPAFVGVIALIYNHTKGKNQQVYKLILPSIILGICGIALQGSGYVLSIVFGRILYGWAVFQIYVQFDVIAFKSSQPEEYASDYSKIHFLQNLGVLFSSLVSGFIVDHFSLEMPFGIAIAGFVIAAAIYMWAFKKEIISKNNQNKAAMPAAV</sequence>
<dbReference type="EMBL" id="CP076132">
    <property type="protein sequence ID" value="QWG01401.1"/>
    <property type="molecule type" value="Genomic_DNA"/>
</dbReference>
<feature type="transmembrane region" description="Helical" evidence="4">
    <location>
        <begin position="158"/>
        <end position="177"/>
    </location>
</feature>
<accession>A0AAX1N274</accession>
<feature type="transmembrane region" description="Helical" evidence="4">
    <location>
        <begin position="342"/>
        <end position="358"/>
    </location>
</feature>
<feature type="transmembrane region" description="Helical" evidence="4">
    <location>
        <begin position="41"/>
        <end position="61"/>
    </location>
</feature>
<name>A0AAX1N274_9BACT</name>
<dbReference type="PANTHER" id="PTHR23531">
    <property type="entry name" value="QUINOLENE RESISTANCE PROTEIN NORA"/>
    <property type="match status" value="1"/>
</dbReference>
<feature type="transmembrane region" description="Helical" evidence="4">
    <location>
        <begin position="68"/>
        <end position="88"/>
    </location>
</feature>
<evidence type="ECO:0000256" key="4">
    <source>
        <dbReference type="SAM" id="Phobius"/>
    </source>
</evidence>
<evidence type="ECO:0000256" key="3">
    <source>
        <dbReference type="ARBA" id="ARBA00023136"/>
    </source>
</evidence>
<feature type="transmembrane region" description="Helical" evidence="4">
    <location>
        <begin position="275"/>
        <end position="297"/>
    </location>
</feature>
<organism evidence="5 6">
    <name type="scientific">Flammeovirga yaeyamensis</name>
    <dbReference type="NCBI Taxonomy" id="367791"/>
    <lineage>
        <taxon>Bacteria</taxon>
        <taxon>Pseudomonadati</taxon>
        <taxon>Bacteroidota</taxon>
        <taxon>Cytophagia</taxon>
        <taxon>Cytophagales</taxon>
        <taxon>Flammeovirgaceae</taxon>
        <taxon>Flammeovirga</taxon>
    </lineage>
</organism>
<dbReference type="AlphaFoldDB" id="A0AAX1N274"/>
<dbReference type="Gene3D" id="1.20.1250.20">
    <property type="entry name" value="MFS general substrate transporter like domains"/>
    <property type="match status" value="1"/>
</dbReference>
<dbReference type="RefSeq" id="WP_169662888.1">
    <property type="nucleotide sequence ID" value="NZ_CP076132.1"/>
</dbReference>
<feature type="transmembrane region" description="Helical" evidence="4">
    <location>
        <begin position="208"/>
        <end position="229"/>
    </location>
</feature>
<dbReference type="Proteomes" id="UP000678679">
    <property type="component" value="Chromosome 1"/>
</dbReference>
<reference evidence="5 6" key="1">
    <citation type="submission" date="2021-05" db="EMBL/GenBank/DDBJ databases">
        <title>Comparative genomic studies on the polysaccharide-degrading batcterial strains of the Flammeovirga genus.</title>
        <authorList>
            <person name="Zewei F."/>
            <person name="Zheng Z."/>
            <person name="Yu L."/>
            <person name="Ruyue G."/>
            <person name="Yanhong M."/>
            <person name="Yuanyuan C."/>
            <person name="Jingyan G."/>
            <person name="Wenjun H."/>
        </authorList>
    </citation>
    <scope>NUCLEOTIDE SEQUENCE [LARGE SCALE GENOMIC DNA]</scope>
    <source>
        <strain evidence="5 6">NBRC:100898</strain>
    </source>
</reference>
<keyword evidence="1 4" id="KW-0812">Transmembrane</keyword>
<dbReference type="InterPro" id="IPR036259">
    <property type="entry name" value="MFS_trans_sf"/>
</dbReference>
<evidence type="ECO:0000256" key="2">
    <source>
        <dbReference type="ARBA" id="ARBA00022989"/>
    </source>
</evidence>
<feature type="transmembrane region" description="Helical" evidence="4">
    <location>
        <begin position="364"/>
        <end position="382"/>
    </location>
</feature>
<dbReference type="GO" id="GO:0022857">
    <property type="term" value="F:transmembrane transporter activity"/>
    <property type="evidence" value="ECO:0007669"/>
    <property type="project" value="InterPro"/>
</dbReference>
<keyword evidence="2 4" id="KW-1133">Transmembrane helix</keyword>
<dbReference type="PANTHER" id="PTHR23531:SF1">
    <property type="entry name" value="QUINOLENE RESISTANCE PROTEIN NORA"/>
    <property type="match status" value="1"/>
</dbReference>